<sequence length="435" mass="48832">MPKNKKKNSANSERYSSKQHEQYSDDDSNDNSSVYSYQSESVTPVENGAENDSANMENSIEKYEEKLLQAIENISDKSLQTRINGFQTIIDLLVHHYMPDFIDDRKITIIDGIEKSIRRGKGSEQSWAARLIPLLIIQLDGVDELNEILKTLKQVLLATGQDNSAQFDARAKCCTALGLLYFLSADDINEILVLMKNLENIFAGSFLKGDKTPSSAGSEAGTLHSAALSAWSLLLTLIPSGDFVSLMNNQNMLPSIENLLGMLQSPHLEVRMTTGEAIALILEAGRQNDEEFLYDYLPDLIESTKQLATDAHKYRAKRDRKVQRATFRDVMRYLEEDVSPEIIIKFGRETLLLDTWSIHHQYTALCNAIGSGMSIHLVENNFLRDVLQLGAKLNDDIGHNMKLGKNEKKFLNAAAFKARTISRGKNRDKRSAVLN</sequence>
<dbReference type="InterPro" id="IPR011989">
    <property type="entry name" value="ARM-like"/>
</dbReference>
<dbReference type="PANTHER" id="PTHR12354:SF1">
    <property type="entry name" value="INTERFERON-RELATED DEVELOPMENTAL REGULATOR 1"/>
    <property type="match status" value="1"/>
</dbReference>
<feature type="compositionally biased region" description="Polar residues" evidence="2">
    <location>
        <begin position="40"/>
        <end position="52"/>
    </location>
</feature>
<feature type="domain" description="Interferon-related developmental regulator N-terminal" evidence="4">
    <location>
        <begin position="31"/>
        <end position="335"/>
    </location>
</feature>
<feature type="domain" description="Interferon-related developmental regulator C-terminal" evidence="3">
    <location>
        <begin position="380"/>
        <end position="431"/>
    </location>
</feature>
<dbReference type="Pfam" id="PF04836">
    <property type="entry name" value="IFRD_C"/>
    <property type="match status" value="1"/>
</dbReference>
<dbReference type="Gene3D" id="1.25.10.10">
    <property type="entry name" value="Leucine-rich Repeat Variant"/>
    <property type="match status" value="1"/>
</dbReference>
<reference evidence="5" key="1">
    <citation type="journal article" date="2014" name="Insect Biochem. Mol. Biol.">
        <title>An insight into the sialome of the frog biting fly, Corethrella appendiculata.</title>
        <authorList>
            <person name="Ribeiro J.M.C."/>
            <person name="Chagas A.C."/>
            <person name="Pham V.M."/>
            <person name="Lounibos L.P."/>
            <person name="Calvo E."/>
        </authorList>
    </citation>
    <scope>NUCLEOTIDE SEQUENCE</scope>
    <source>
        <tissue evidence="5">Salivary glands</tissue>
    </source>
</reference>
<evidence type="ECO:0000256" key="2">
    <source>
        <dbReference type="SAM" id="MobiDB-lite"/>
    </source>
</evidence>
<evidence type="ECO:0000259" key="3">
    <source>
        <dbReference type="Pfam" id="PF04836"/>
    </source>
</evidence>
<comment type="similarity">
    <text evidence="1">Belongs to the IFRD family.</text>
</comment>
<dbReference type="Pfam" id="PF05004">
    <property type="entry name" value="IFRD"/>
    <property type="match status" value="1"/>
</dbReference>
<dbReference type="InterPro" id="IPR039777">
    <property type="entry name" value="IFRD"/>
</dbReference>
<dbReference type="EMBL" id="GANO01003196">
    <property type="protein sequence ID" value="JAB56675.1"/>
    <property type="molecule type" value="mRNA"/>
</dbReference>
<evidence type="ECO:0000256" key="1">
    <source>
        <dbReference type="ARBA" id="ARBA00008828"/>
    </source>
</evidence>
<dbReference type="InterPro" id="IPR016024">
    <property type="entry name" value="ARM-type_fold"/>
</dbReference>
<evidence type="ECO:0000313" key="5">
    <source>
        <dbReference type="EMBL" id="JAB56675.1"/>
    </source>
</evidence>
<dbReference type="AlphaFoldDB" id="U5EVZ4"/>
<dbReference type="InterPro" id="IPR006921">
    <property type="entry name" value="Interferon-rel_develop_reg_C"/>
</dbReference>
<evidence type="ECO:0000259" key="4">
    <source>
        <dbReference type="Pfam" id="PF05004"/>
    </source>
</evidence>
<name>U5EVZ4_9DIPT</name>
<dbReference type="PANTHER" id="PTHR12354">
    <property type="entry name" value="INTERFERON-RELATED DEVELOPMENTAL REGULATOR"/>
    <property type="match status" value="1"/>
</dbReference>
<proteinExistence type="evidence at transcript level"/>
<organism evidence="5">
    <name type="scientific">Corethrella appendiculata</name>
    <dbReference type="NCBI Taxonomy" id="1370023"/>
    <lineage>
        <taxon>Eukaryota</taxon>
        <taxon>Metazoa</taxon>
        <taxon>Ecdysozoa</taxon>
        <taxon>Arthropoda</taxon>
        <taxon>Hexapoda</taxon>
        <taxon>Insecta</taxon>
        <taxon>Pterygota</taxon>
        <taxon>Neoptera</taxon>
        <taxon>Endopterygota</taxon>
        <taxon>Diptera</taxon>
        <taxon>Nematocera</taxon>
        <taxon>Culicoidea</taxon>
        <taxon>Chaoboridae</taxon>
        <taxon>Corethrella</taxon>
    </lineage>
</organism>
<feature type="compositionally biased region" description="Low complexity" evidence="2">
    <location>
        <begin position="30"/>
        <end position="39"/>
    </location>
</feature>
<dbReference type="SUPFAM" id="SSF48371">
    <property type="entry name" value="ARM repeat"/>
    <property type="match status" value="1"/>
</dbReference>
<dbReference type="InterPro" id="IPR007701">
    <property type="entry name" value="Interferon-rel_develop_reg_N"/>
</dbReference>
<feature type="region of interest" description="Disordered" evidence="2">
    <location>
        <begin position="1"/>
        <end position="52"/>
    </location>
</feature>
<protein>
    <submittedName>
        <fullName evidence="5">Putative interferon-related developmental regulator</fullName>
    </submittedName>
</protein>
<accession>U5EVZ4</accession>